<feature type="transmembrane region" description="Helical" evidence="1">
    <location>
        <begin position="6"/>
        <end position="29"/>
    </location>
</feature>
<evidence type="ECO:0008006" key="4">
    <source>
        <dbReference type="Google" id="ProtNLM"/>
    </source>
</evidence>
<evidence type="ECO:0000313" key="2">
    <source>
        <dbReference type="EMBL" id="MEJ5946121.1"/>
    </source>
</evidence>
<protein>
    <recommendedName>
        <fullName evidence="4">Membrane protein DUF2306</fullName>
    </recommendedName>
</protein>
<comment type="caution">
    <text evidence="2">The sequence shown here is derived from an EMBL/GenBank/DDBJ whole genome shotgun (WGS) entry which is preliminary data.</text>
</comment>
<feature type="transmembrane region" description="Helical" evidence="1">
    <location>
        <begin position="41"/>
        <end position="59"/>
    </location>
</feature>
<sequence>MDLHTALLVPHVAAGALGLGLGPVAMLLPKRLDRHGVVGRLYVAVTVVMTTSALGLVALAPRRLWGFAIIAVATLVTALAGAALARRRPRGWLPVHVRLMSASYLSFVTAFLVVQWSSPLAWLLPTLVGSPLIALAVHRLPAAARTAGGGPRRSPSPAGATG</sequence>
<keyword evidence="1" id="KW-0812">Transmembrane</keyword>
<keyword evidence="1" id="KW-0472">Membrane</keyword>
<dbReference type="RefSeq" id="WP_339575505.1">
    <property type="nucleotide sequence ID" value="NZ_JBBIAA010000016.1"/>
</dbReference>
<dbReference type="EMBL" id="JBBIAA010000016">
    <property type="protein sequence ID" value="MEJ5946121.1"/>
    <property type="molecule type" value="Genomic_DNA"/>
</dbReference>
<accession>A0ABU8RM11</accession>
<feature type="transmembrane region" description="Helical" evidence="1">
    <location>
        <begin position="65"/>
        <end position="85"/>
    </location>
</feature>
<dbReference type="Proteomes" id="UP001387100">
    <property type="component" value="Unassembled WGS sequence"/>
</dbReference>
<reference evidence="2 3" key="1">
    <citation type="journal article" date="2017" name="Int. J. Syst. Evol. Microbiol.">
        <title>Pseudokineococcus basanitobsidens sp. nov., isolated from volcanic rock.</title>
        <authorList>
            <person name="Lee D.W."/>
            <person name="Park M.Y."/>
            <person name="Kim J.J."/>
            <person name="Kim B.S."/>
        </authorList>
    </citation>
    <scope>NUCLEOTIDE SEQUENCE [LARGE SCALE GENOMIC DNA]</scope>
    <source>
        <strain evidence="2 3">DSM 103726</strain>
    </source>
</reference>
<evidence type="ECO:0000256" key="1">
    <source>
        <dbReference type="SAM" id="Phobius"/>
    </source>
</evidence>
<evidence type="ECO:0000313" key="3">
    <source>
        <dbReference type="Proteomes" id="UP001387100"/>
    </source>
</evidence>
<feature type="transmembrane region" description="Helical" evidence="1">
    <location>
        <begin position="120"/>
        <end position="137"/>
    </location>
</feature>
<keyword evidence="1" id="KW-1133">Transmembrane helix</keyword>
<keyword evidence="3" id="KW-1185">Reference proteome</keyword>
<organism evidence="2 3">
    <name type="scientific">Pseudokineococcus basanitobsidens</name>
    <dbReference type="NCBI Taxonomy" id="1926649"/>
    <lineage>
        <taxon>Bacteria</taxon>
        <taxon>Bacillati</taxon>
        <taxon>Actinomycetota</taxon>
        <taxon>Actinomycetes</taxon>
        <taxon>Kineosporiales</taxon>
        <taxon>Kineosporiaceae</taxon>
        <taxon>Pseudokineococcus</taxon>
    </lineage>
</organism>
<feature type="transmembrane region" description="Helical" evidence="1">
    <location>
        <begin position="97"/>
        <end position="114"/>
    </location>
</feature>
<name>A0ABU8RM11_9ACTN</name>
<gene>
    <name evidence="2" type="ORF">WDZ17_12540</name>
</gene>
<proteinExistence type="predicted"/>